<protein>
    <submittedName>
        <fullName evidence="4">Secreted hydrolase</fullName>
    </submittedName>
</protein>
<feature type="region of interest" description="Disordered" evidence="1">
    <location>
        <begin position="60"/>
        <end position="82"/>
    </location>
</feature>
<dbReference type="Pfam" id="PF07143">
    <property type="entry name" value="CrtC"/>
    <property type="match status" value="1"/>
</dbReference>
<dbReference type="GO" id="GO:0016787">
    <property type="term" value="F:hydrolase activity"/>
    <property type="evidence" value="ECO:0007669"/>
    <property type="project" value="UniProtKB-KW"/>
</dbReference>
<dbReference type="Gene3D" id="2.40.370.10">
    <property type="entry name" value="AttH-like domain"/>
    <property type="match status" value="2"/>
</dbReference>
<keyword evidence="5" id="KW-1185">Reference proteome</keyword>
<dbReference type="PANTHER" id="PTHR38591:SF1">
    <property type="entry name" value="BLL1000 PROTEIN"/>
    <property type="match status" value="1"/>
</dbReference>
<dbReference type="SUPFAM" id="SSF159245">
    <property type="entry name" value="AttH-like"/>
    <property type="match status" value="1"/>
</dbReference>
<evidence type="ECO:0000256" key="1">
    <source>
        <dbReference type="SAM" id="MobiDB-lite"/>
    </source>
</evidence>
<dbReference type="EMBL" id="JFAX01000023">
    <property type="protein sequence ID" value="EXI65409.1"/>
    <property type="molecule type" value="Genomic_DNA"/>
</dbReference>
<proteinExistence type="predicted"/>
<dbReference type="InterPro" id="IPR023374">
    <property type="entry name" value="AttH-like_dom_sf"/>
</dbReference>
<evidence type="ECO:0000313" key="5">
    <source>
        <dbReference type="Proteomes" id="UP000020218"/>
    </source>
</evidence>
<dbReference type="Proteomes" id="UP000020218">
    <property type="component" value="Unassembled WGS sequence"/>
</dbReference>
<keyword evidence="2" id="KW-1133">Transmembrane helix</keyword>
<keyword evidence="4" id="KW-0378">Hydrolase</keyword>
<reference evidence="4" key="1">
    <citation type="submission" date="2014-02" db="EMBL/GenBank/DDBJ databases">
        <title>Expanding our view of genomic diversity in Candidatus Accumulibacter clades.</title>
        <authorList>
            <person name="Skennerton C.T."/>
            <person name="Barr J.J."/>
            <person name="Slater F.R."/>
            <person name="Bond P.L."/>
            <person name="Tyson G.W."/>
        </authorList>
    </citation>
    <scope>NUCLEOTIDE SEQUENCE [LARGE SCALE GENOMIC DNA]</scope>
</reference>
<dbReference type="PANTHER" id="PTHR38591">
    <property type="entry name" value="HYDROLASE"/>
    <property type="match status" value="1"/>
</dbReference>
<feature type="region of interest" description="Disordered" evidence="1">
    <location>
        <begin position="1"/>
        <end position="22"/>
    </location>
</feature>
<organism evidence="4 5">
    <name type="scientific">Candidatus Accumulibacter adjunctus</name>
    <dbReference type="NCBI Taxonomy" id="1454001"/>
    <lineage>
        <taxon>Bacteria</taxon>
        <taxon>Pseudomonadati</taxon>
        <taxon>Pseudomonadota</taxon>
        <taxon>Betaproteobacteria</taxon>
        <taxon>Candidatus Accumulibacter</taxon>
    </lineage>
</organism>
<accession>A0A011PGM5</accession>
<keyword evidence="2" id="KW-0812">Transmembrane</keyword>
<dbReference type="Pfam" id="PF17186">
    <property type="entry name" value="Lipocalin_9"/>
    <property type="match status" value="1"/>
</dbReference>
<name>A0A011PGM5_9PROT</name>
<evidence type="ECO:0000313" key="4">
    <source>
        <dbReference type="EMBL" id="EXI65409.1"/>
    </source>
</evidence>
<comment type="caution">
    <text evidence="4">The sequence shown here is derived from an EMBL/GenBank/DDBJ whole genome shotgun (WGS) entry which is preliminary data.</text>
</comment>
<evidence type="ECO:0000256" key="2">
    <source>
        <dbReference type="SAM" id="Phobius"/>
    </source>
</evidence>
<keyword evidence="2" id="KW-0472">Membrane</keyword>
<gene>
    <name evidence="4" type="ORF">AW08_03206</name>
</gene>
<sequence>MNTGISHAYGSGRRPRGRARPGSSRWFRRYRWLVICGWLLIMLAIGWVLIFRSEKAPVAASQPPASERPQASGKSAAAMPPVSLPADDAPHTMLTEWWYYSGHLQTASGERFSFHLATFLRQGTLTHTVFHGSLLDHRNGKLFSEQSRTAGNPSQGRKNGFDFSHGPWQMRGEGSRHFAKMAGKGFALDLQLNDRSPPVLHQAPGTPQAGLLDFAAAGLSYYTSRPRMAAEGTLTIDGQAMQVSGDVWFDHQWGDFEAAQLRWNWFALQLTDGADIMLFELFDLQGAPVLRMGTHVKGGIVTALGAQDFKTTSHGSWTSSASGVVYPVDWTISLPAWDAQLKIEPALRASEMDARTTTLNVYWEGAVKVGGSHAGQGFMELSGYSPKAGQGRKGGKS</sequence>
<dbReference type="PATRIC" id="fig|1454001.3.peg.3254"/>
<evidence type="ECO:0000259" key="3">
    <source>
        <dbReference type="Pfam" id="PF07143"/>
    </source>
</evidence>
<dbReference type="InterPro" id="IPR010791">
    <property type="entry name" value="AttH_dom"/>
</dbReference>
<feature type="domain" description="AttH" evidence="3">
    <location>
        <begin position="95"/>
        <end position="255"/>
    </location>
</feature>
<dbReference type="STRING" id="1454001.AW08_03206"/>
<feature type="transmembrane region" description="Helical" evidence="2">
    <location>
        <begin position="30"/>
        <end position="51"/>
    </location>
</feature>
<dbReference type="AlphaFoldDB" id="A0A011PGM5"/>